<protein>
    <submittedName>
        <fullName evidence="2">Protein aurora borealis</fullName>
    </submittedName>
</protein>
<sequence length="195" mass="22076">MPGEHRSAKISLNKASYNDSYGLEKMNFNSLQRIHENDVRESAAVNALPRYYEAFGRNCPKKLLSKKKKTIQLELFPTSVDSEDGVLERFSRASQKTAPLSSFHISVSDTCSTSKNNRIPLDSTGSSLWCNTKNGLRESLSVACTYSDEFLFDDFDSEAQHYAVGKKDNWTVPPALIKSQQQNTMFTDFYNFTQD</sequence>
<dbReference type="WBParaSite" id="SMUV_0000312201-mRNA-1">
    <property type="protein sequence ID" value="SMUV_0000312201-mRNA-1"/>
    <property type="gene ID" value="SMUV_0000312201"/>
</dbReference>
<reference evidence="2" key="1">
    <citation type="submission" date="2017-02" db="UniProtKB">
        <authorList>
            <consortium name="WormBaseParasite"/>
        </authorList>
    </citation>
    <scope>IDENTIFICATION</scope>
</reference>
<keyword evidence="1" id="KW-1185">Reference proteome</keyword>
<evidence type="ECO:0000313" key="1">
    <source>
        <dbReference type="Proteomes" id="UP000046393"/>
    </source>
</evidence>
<evidence type="ECO:0000313" key="2">
    <source>
        <dbReference type="WBParaSite" id="SMUV_0000312201-mRNA-1"/>
    </source>
</evidence>
<proteinExistence type="predicted"/>
<accession>A0A0N5AFQ8</accession>
<organism evidence="1 2">
    <name type="scientific">Syphacia muris</name>
    <dbReference type="NCBI Taxonomy" id="451379"/>
    <lineage>
        <taxon>Eukaryota</taxon>
        <taxon>Metazoa</taxon>
        <taxon>Ecdysozoa</taxon>
        <taxon>Nematoda</taxon>
        <taxon>Chromadorea</taxon>
        <taxon>Rhabditida</taxon>
        <taxon>Spirurina</taxon>
        <taxon>Oxyuridomorpha</taxon>
        <taxon>Oxyuroidea</taxon>
        <taxon>Oxyuridae</taxon>
        <taxon>Syphacia</taxon>
    </lineage>
</organism>
<name>A0A0N5AFQ8_9BILA</name>
<dbReference type="AlphaFoldDB" id="A0A0N5AFQ8"/>
<dbReference type="Proteomes" id="UP000046393">
    <property type="component" value="Unplaced"/>
</dbReference>